<protein>
    <submittedName>
        <fullName evidence="4">LRRC49</fullName>
    </submittedName>
</protein>
<dbReference type="EMBL" id="VXIV02002506">
    <property type="protein sequence ID" value="KAF6024979.1"/>
    <property type="molecule type" value="Genomic_DNA"/>
</dbReference>
<dbReference type="SUPFAM" id="SSF52058">
    <property type="entry name" value="L domain-like"/>
    <property type="match status" value="1"/>
</dbReference>
<keyword evidence="1" id="KW-0433">Leucine-rich repeat</keyword>
<dbReference type="InterPro" id="IPR050576">
    <property type="entry name" value="Cilia_flagella_integrity"/>
</dbReference>
<gene>
    <name evidence="4" type="ORF">EB796_016714</name>
</gene>
<dbReference type="FunFam" id="3.80.10.10:FF:000323">
    <property type="entry name" value="Leucine-rich repeat-containing protein 49 isoform 1"/>
    <property type="match status" value="1"/>
</dbReference>
<dbReference type="PANTHER" id="PTHR45973">
    <property type="entry name" value="PROTEIN PHOSPHATASE 1 REGULATORY SUBUNIT SDS22-RELATED"/>
    <property type="match status" value="1"/>
</dbReference>
<evidence type="ECO:0000313" key="4">
    <source>
        <dbReference type="EMBL" id="KAF6024979.1"/>
    </source>
</evidence>
<accession>A0A7J7JF98</accession>
<reference evidence="4" key="1">
    <citation type="submission" date="2020-06" db="EMBL/GenBank/DDBJ databases">
        <title>Draft genome of Bugula neritina, a colonial animal packing powerful symbionts and potential medicines.</title>
        <authorList>
            <person name="Rayko M."/>
        </authorList>
    </citation>
    <scope>NUCLEOTIDE SEQUENCE [LARGE SCALE GENOMIC DNA]</scope>
    <source>
        <strain evidence="4">Kwan_BN1</strain>
    </source>
</reference>
<dbReference type="Gene3D" id="3.80.10.10">
    <property type="entry name" value="Ribonuclease Inhibitor"/>
    <property type="match status" value="3"/>
</dbReference>
<evidence type="ECO:0000313" key="5">
    <source>
        <dbReference type="Proteomes" id="UP000593567"/>
    </source>
</evidence>
<keyword evidence="5" id="KW-1185">Reference proteome</keyword>
<dbReference type="AlphaFoldDB" id="A0A7J7JF98"/>
<evidence type="ECO:0000256" key="1">
    <source>
        <dbReference type="ARBA" id="ARBA00022614"/>
    </source>
</evidence>
<evidence type="ECO:0000256" key="2">
    <source>
        <dbReference type="ARBA" id="ARBA00022737"/>
    </source>
</evidence>
<evidence type="ECO:0000256" key="3">
    <source>
        <dbReference type="SAM" id="MobiDB-lite"/>
    </source>
</evidence>
<feature type="region of interest" description="Disordered" evidence="3">
    <location>
        <begin position="90"/>
        <end position="132"/>
    </location>
</feature>
<organism evidence="4 5">
    <name type="scientific">Bugula neritina</name>
    <name type="common">Brown bryozoan</name>
    <name type="synonym">Sertularia neritina</name>
    <dbReference type="NCBI Taxonomy" id="10212"/>
    <lineage>
        <taxon>Eukaryota</taxon>
        <taxon>Metazoa</taxon>
        <taxon>Spiralia</taxon>
        <taxon>Lophotrochozoa</taxon>
        <taxon>Bryozoa</taxon>
        <taxon>Gymnolaemata</taxon>
        <taxon>Cheilostomatida</taxon>
        <taxon>Flustrina</taxon>
        <taxon>Buguloidea</taxon>
        <taxon>Bugulidae</taxon>
        <taxon>Bugula</taxon>
    </lineage>
</organism>
<dbReference type="Proteomes" id="UP000593567">
    <property type="component" value="Unassembled WGS sequence"/>
</dbReference>
<sequence>MAGSRNVSANKSEGRYLEPSQLKLQATGNTVVERSKDFVRPALDFRLTKDTGVVRSVGDRVLSPSSFHANITSARRANSGDVQHFSTAGYAPVVNPESGSNTYSEADVLEDPSANRSRHIRSSSASVMNSSTAGGFSRTAVDKVMIAESSGAPGVPIIYRAAEERAANPDRLNLDRRRLVVCPILDGEDQLRLLNYQHNNIRKISNLQTLRKLIFLDLYDNQIEEISGLSNLRSLRVLMLGKNRIKKIEHLDSLVKLDVLDLHGNEIQVIENINHLVELRVLNLAGNRISFVDNLTGMLSLAELNLRRNQIYSLTGVDQLPSLQRLFLSCNEITSFEDIKCLSKSHSLQEIALDGNPIASDQYYKQNILSSMQQIRQLDMKRVTDEEKRISAVMVRKEEDRRRELQKISIMKEKRKQAINTAKEQWELMQSTLMGKSNRLTKMPEIYAKHISTYDNVTTNQSPVTAASTTAVVDDDSLDEASGTVFDSEDLGKVYQDPPPQAHLSRGAHNYNRVPVKIRSHSESRPMHPSTGTRPDFHDRGNGLAELDGDTLTCYGPGSVESLDKNWGIQAAGAVTNIVFKFIEYGDIVSKAFNKIRSKFPSANTYEFMANNIHSLQQINALSQIRKIESLTICEEGNPVTQISVWKHYTLFRLSHMSIKSLNGKEVTAEDIVMAEKLFGAVSQKAAEYLPNFRLLSLLPETRKKQVLAEEKSKNSNTICAQEDSKAYGSESSARALLSYSTIEQALQAQIDYTAKKRLAREMVQSIAKSTSAVDQVTAKLNNSWEKSFTKRVQAMCVEMLSSENYSKLKMDNYQVLEHT</sequence>
<dbReference type="PROSITE" id="PS51450">
    <property type="entry name" value="LRR"/>
    <property type="match status" value="7"/>
</dbReference>
<keyword evidence="2" id="KW-0677">Repeat</keyword>
<dbReference type="SMART" id="SM00365">
    <property type="entry name" value="LRR_SD22"/>
    <property type="match status" value="7"/>
</dbReference>
<dbReference type="SMART" id="SM00369">
    <property type="entry name" value="LRR_TYP"/>
    <property type="match status" value="5"/>
</dbReference>
<comment type="caution">
    <text evidence="4">The sequence shown here is derived from an EMBL/GenBank/DDBJ whole genome shotgun (WGS) entry which is preliminary data.</text>
</comment>
<dbReference type="Pfam" id="PF14580">
    <property type="entry name" value="LRR_9"/>
    <property type="match status" value="1"/>
</dbReference>
<feature type="compositionally biased region" description="Low complexity" evidence="3">
    <location>
        <begin position="122"/>
        <end position="131"/>
    </location>
</feature>
<proteinExistence type="predicted"/>
<dbReference type="OrthoDB" id="1939344at2759"/>
<dbReference type="PANTHER" id="PTHR45973:SF8">
    <property type="entry name" value="LEUCINE-RICH REPEAT-CONTAINING PROTEIN 49"/>
    <property type="match status" value="1"/>
</dbReference>
<name>A0A7J7JF98_BUGNE</name>
<dbReference type="InterPro" id="IPR001611">
    <property type="entry name" value="Leu-rich_rpt"/>
</dbReference>
<dbReference type="InterPro" id="IPR032675">
    <property type="entry name" value="LRR_dom_sf"/>
</dbReference>
<dbReference type="InterPro" id="IPR003591">
    <property type="entry name" value="Leu-rich_rpt_typical-subtyp"/>
</dbReference>
<feature type="region of interest" description="Disordered" evidence="3">
    <location>
        <begin position="521"/>
        <end position="540"/>
    </location>
</feature>